<dbReference type="InterPro" id="IPR023214">
    <property type="entry name" value="HAD_sf"/>
</dbReference>
<dbReference type="PANTHER" id="PTHR18901">
    <property type="entry name" value="2-DEOXYGLUCOSE-6-PHOSPHATE PHOSPHATASE 2"/>
    <property type="match status" value="1"/>
</dbReference>
<dbReference type="InterPro" id="IPR023198">
    <property type="entry name" value="PGP-like_dom2"/>
</dbReference>
<evidence type="ECO:0000313" key="2">
    <source>
        <dbReference type="Proteomes" id="UP000185669"/>
    </source>
</evidence>
<dbReference type="SUPFAM" id="SSF56784">
    <property type="entry name" value="HAD-like"/>
    <property type="match status" value="1"/>
</dbReference>
<dbReference type="SFLD" id="SFLDG01129">
    <property type="entry name" value="C1.5:_HAD__Beta-PGM__Phosphata"/>
    <property type="match status" value="1"/>
</dbReference>
<dbReference type="PANTHER" id="PTHR18901:SF38">
    <property type="entry name" value="PSEUDOURIDINE-5'-PHOSPHATASE"/>
    <property type="match status" value="1"/>
</dbReference>
<name>A0A1N6VQ94_9FIRM</name>
<dbReference type="SFLD" id="SFLDG01135">
    <property type="entry name" value="C1.5.6:_HAD__Beta-PGM__Phospha"/>
    <property type="match status" value="1"/>
</dbReference>
<dbReference type="EMBL" id="FTNC01000008">
    <property type="protein sequence ID" value="SIQ80000.1"/>
    <property type="molecule type" value="Genomic_DNA"/>
</dbReference>
<proteinExistence type="predicted"/>
<dbReference type="Gene3D" id="1.10.150.240">
    <property type="entry name" value="Putative phosphatase, domain 2"/>
    <property type="match status" value="1"/>
</dbReference>
<dbReference type="STRING" id="56779.SAMN05421834_10874"/>
<dbReference type="RefSeq" id="WP_076544689.1">
    <property type="nucleotide sequence ID" value="NZ_FTNC01000008.1"/>
</dbReference>
<reference evidence="2" key="1">
    <citation type="submission" date="2017-01" db="EMBL/GenBank/DDBJ databases">
        <authorList>
            <person name="Varghese N."/>
            <person name="Submissions S."/>
        </authorList>
    </citation>
    <scope>NUCLEOTIDE SEQUENCE [LARGE SCALE GENOMIC DNA]</scope>
    <source>
        <strain evidence="2">ATCC 700103</strain>
    </source>
</reference>
<dbReference type="Gene3D" id="3.40.50.1000">
    <property type="entry name" value="HAD superfamily/HAD-like"/>
    <property type="match status" value="1"/>
</dbReference>
<dbReference type="NCBIfam" id="TIGR01509">
    <property type="entry name" value="HAD-SF-IA-v3"/>
    <property type="match status" value="1"/>
</dbReference>
<protein>
    <submittedName>
        <fullName evidence="1">Haloacid dehalogenase superfamily, subfamily IA, variant 3 with third motif having DD or ED/haloacid dehalogenase superfamily, subfamily IA, variant 1 with third motif having Dx(3-4)D or Dx(3-4)E</fullName>
    </submittedName>
</protein>
<accession>A0A1N6VQ94</accession>
<dbReference type="NCBIfam" id="TIGR01549">
    <property type="entry name" value="HAD-SF-IA-v1"/>
    <property type="match status" value="1"/>
</dbReference>
<organism evidence="1 2">
    <name type="scientific">Halanaerobium kushneri</name>
    <dbReference type="NCBI Taxonomy" id="56779"/>
    <lineage>
        <taxon>Bacteria</taxon>
        <taxon>Bacillati</taxon>
        <taxon>Bacillota</taxon>
        <taxon>Clostridia</taxon>
        <taxon>Halanaerobiales</taxon>
        <taxon>Halanaerobiaceae</taxon>
        <taxon>Halanaerobium</taxon>
    </lineage>
</organism>
<dbReference type="AlphaFoldDB" id="A0A1N6VQ94"/>
<evidence type="ECO:0000313" key="1">
    <source>
        <dbReference type="EMBL" id="SIQ80000.1"/>
    </source>
</evidence>
<dbReference type="Proteomes" id="UP000185669">
    <property type="component" value="Unassembled WGS sequence"/>
</dbReference>
<gene>
    <name evidence="1" type="ORF">SAMN05421834_10874</name>
</gene>
<dbReference type="SFLD" id="SFLDS00003">
    <property type="entry name" value="Haloacid_Dehalogenase"/>
    <property type="match status" value="1"/>
</dbReference>
<dbReference type="InterPro" id="IPR006439">
    <property type="entry name" value="HAD-SF_hydro_IA"/>
</dbReference>
<dbReference type="InterPro" id="IPR036412">
    <property type="entry name" value="HAD-like_sf"/>
</dbReference>
<sequence>MIKAVIFDMDGTIIDSEPIYEKINEEIYEKYGFNLSQEDYDRHMGANLKDIWTDILDRYQVKEEYSHYKIEDFMEDHIHSSYVGLAEAEDLELMPGVEGWFQFFKDHGYKMIIASSSYEPVIEHIFQRFGLEKYMEGYVDGNAIENGKPAPDIFLEAAERLGVEPEECIVIEDSENGVKGAHRAGAKVIGFNRAKDESQDLSSADLIIEEFNQDNLNKVLK</sequence>
<dbReference type="OrthoDB" id="9797743at2"/>
<keyword evidence="2" id="KW-1185">Reference proteome</keyword>
<dbReference type="Pfam" id="PF00702">
    <property type="entry name" value="Hydrolase"/>
    <property type="match status" value="1"/>
</dbReference>
<dbReference type="PRINTS" id="PR00413">
    <property type="entry name" value="HADHALOGNASE"/>
</dbReference>